<dbReference type="Gene3D" id="3.30.70.260">
    <property type="match status" value="1"/>
</dbReference>
<keyword evidence="2 3" id="KW-0413">Isomerase</keyword>
<evidence type="ECO:0000313" key="5">
    <source>
        <dbReference type="EMBL" id="HGU58912.1"/>
    </source>
</evidence>
<comment type="function">
    <text evidence="3">Catalyzes the reversible conversion of ribose-5-phosphate to ribulose 5-phosphate.</text>
</comment>
<dbReference type="UniPathway" id="UPA00115">
    <property type="reaction ID" value="UER00412"/>
</dbReference>
<evidence type="ECO:0000313" key="4">
    <source>
        <dbReference type="EMBL" id="HGE66831.1"/>
    </source>
</evidence>
<comment type="pathway">
    <text evidence="3">Carbohydrate degradation; pentose phosphate pathway; D-ribose 5-phosphate from D-ribulose 5-phosphate (non-oxidative stage): step 1/1.</text>
</comment>
<dbReference type="GO" id="GO:0009052">
    <property type="term" value="P:pentose-phosphate shunt, non-oxidative branch"/>
    <property type="evidence" value="ECO:0007669"/>
    <property type="project" value="UniProtKB-UniRule"/>
</dbReference>
<dbReference type="EMBL" id="DRUC01000059">
    <property type="protein sequence ID" value="HHF48346.1"/>
    <property type="molecule type" value="Genomic_DNA"/>
</dbReference>
<evidence type="ECO:0000313" key="6">
    <source>
        <dbReference type="EMBL" id="HHF48346.1"/>
    </source>
</evidence>
<sequence length="221" mass="24314">MKLKAAKKALELIKDGMVVGLGSGTTAKLFIEELGKIVREGYDILAIPSSFDSHLLAVENGIPLTDLFQHPEVDIYIDGADQVDKDFNLIKGGGAALTREKILAYASKKFYVIVDETKLTEKLSMPIPIEVLPFAYGFVKRKIEEMGFQCELREAKGKLKPVISDNGNFIADVYAGVIENPKKLEKELKIVGVIENGIFPSEIVDGVIVGRKDTAEIILNY</sequence>
<dbReference type="Gene3D" id="3.40.50.1360">
    <property type="match status" value="1"/>
</dbReference>
<organism evidence="4">
    <name type="scientific">Geoglobus ahangari</name>
    <dbReference type="NCBI Taxonomy" id="113653"/>
    <lineage>
        <taxon>Archaea</taxon>
        <taxon>Methanobacteriati</taxon>
        <taxon>Methanobacteriota</taxon>
        <taxon>Archaeoglobi</taxon>
        <taxon>Archaeoglobales</taxon>
        <taxon>Archaeoglobaceae</taxon>
        <taxon>Geoglobus</taxon>
    </lineage>
</organism>
<dbReference type="NCBIfam" id="TIGR00021">
    <property type="entry name" value="rpiA"/>
    <property type="match status" value="1"/>
</dbReference>
<dbReference type="GO" id="GO:0005829">
    <property type="term" value="C:cytosol"/>
    <property type="evidence" value="ECO:0007669"/>
    <property type="project" value="TreeGrafter"/>
</dbReference>
<dbReference type="CDD" id="cd01398">
    <property type="entry name" value="RPI_A"/>
    <property type="match status" value="1"/>
</dbReference>
<comment type="subunit">
    <text evidence="3">Homodimer.</text>
</comment>
<feature type="binding site" evidence="3">
    <location>
        <begin position="23"/>
        <end position="26"/>
    </location>
    <ligand>
        <name>substrate</name>
    </ligand>
</feature>
<proteinExistence type="inferred from homology"/>
<evidence type="ECO:0000256" key="3">
    <source>
        <dbReference type="HAMAP-Rule" id="MF_00170"/>
    </source>
</evidence>
<feature type="binding site" evidence="3">
    <location>
        <begin position="78"/>
        <end position="81"/>
    </location>
    <ligand>
        <name>substrate</name>
    </ligand>
</feature>
<comment type="catalytic activity">
    <reaction evidence="1 3">
        <text>aldehydo-D-ribose 5-phosphate = D-ribulose 5-phosphate</text>
        <dbReference type="Rhea" id="RHEA:14657"/>
        <dbReference type="ChEBI" id="CHEBI:58121"/>
        <dbReference type="ChEBI" id="CHEBI:58273"/>
        <dbReference type="EC" id="5.3.1.6"/>
    </reaction>
</comment>
<dbReference type="InterPro" id="IPR037171">
    <property type="entry name" value="NagB/RpiA_transferase-like"/>
</dbReference>
<dbReference type="EMBL" id="DTAK01000012">
    <property type="protein sequence ID" value="HGU58912.1"/>
    <property type="molecule type" value="Genomic_DNA"/>
</dbReference>
<accession>A0A7C3UCN9</accession>
<dbReference type="PANTHER" id="PTHR11934">
    <property type="entry name" value="RIBOSE-5-PHOSPHATE ISOMERASE"/>
    <property type="match status" value="1"/>
</dbReference>
<comment type="similarity">
    <text evidence="3">Belongs to the ribose 5-phosphate isomerase family.</text>
</comment>
<evidence type="ECO:0000256" key="2">
    <source>
        <dbReference type="ARBA" id="ARBA00023235"/>
    </source>
</evidence>
<dbReference type="PANTHER" id="PTHR11934:SF0">
    <property type="entry name" value="RIBOSE-5-PHOSPHATE ISOMERASE"/>
    <property type="match status" value="1"/>
</dbReference>
<protein>
    <recommendedName>
        <fullName evidence="3">Ribose-5-phosphate isomerase A</fullName>
        <ecNumber evidence="3">5.3.1.6</ecNumber>
    </recommendedName>
    <alternativeName>
        <fullName evidence="3">Phosphoriboisomerase A</fullName>
        <shortName evidence="3">PRI</shortName>
    </alternativeName>
</protein>
<dbReference type="SUPFAM" id="SSF75445">
    <property type="entry name" value="D-ribose-5-phosphate isomerase (RpiA), lid domain"/>
    <property type="match status" value="1"/>
</dbReference>
<dbReference type="AlphaFoldDB" id="A0A7C3UCN9"/>
<evidence type="ECO:0000256" key="1">
    <source>
        <dbReference type="ARBA" id="ARBA00001713"/>
    </source>
</evidence>
<dbReference type="SUPFAM" id="SSF100950">
    <property type="entry name" value="NagB/RpiA/CoA transferase-like"/>
    <property type="match status" value="1"/>
</dbReference>
<dbReference type="GO" id="GO:0006014">
    <property type="term" value="P:D-ribose metabolic process"/>
    <property type="evidence" value="ECO:0007669"/>
    <property type="project" value="TreeGrafter"/>
</dbReference>
<gene>
    <name evidence="3 4" type="primary">rpiA</name>
    <name evidence="6" type="ORF">ENL48_04025</name>
    <name evidence="5" type="ORF">ENT89_01650</name>
    <name evidence="4" type="ORF">ENX77_06950</name>
</gene>
<comment type="caution">
    <text evidence="4">The sequence shown here is derived from an EMBL/GenBank/DDBJ whole genome shotgun (WGS) entry which is preliminary data.</text>
</comment>
<feature type="active site" description="Proton acceptor" evidence="3">
    <location>
        <position position="100"/>
    </location>
</feature>
<dbReference type="GO" id="GO:0004751">
    <property type="term" value="F:ribose-5-phosphate isomerase activity"/>
    <property type="evidence" value="ECO:0007669"/>
    <property type="project" value="UniProtKB-UniRule"/>
</dbReference>
<reference evidence="4" key="1">
    <citation type="journal article" date="2020" name="mSystems">
        <title>Genome- and Community-Level Interaction Insights into Carbon Utilization and Element Cycling Functions of Hydrothermarchaeota in Hydrothermal Sediment.</title>
        <authorList>
            <person name="Zhou Z."/>
            <person name="Liu Y."/>
            <person name="Xu W."/>
            <person name="Pan J."/>
            <person name="Luo Z.H."/>
            <person name="Li M."/>
        </authorList>
    </citation>
    <scope>NUCLEOTIDE SEQUENCE [LARGE SCALE GENOMIC DNA]</scope>
    <source>
        <strain evidence="6">SpSt-10</strain>
        <strain evidence="5">SpSt-62</strain>
        <strain evidence="4">SpSt-97</strain>
    </source>
</reference>
<feature type="binding site" evidence="3">
    <location>
        <begin position="91"/>
        <end position="94"/>
    </location>
    <ligand>
        <name>substrate</name>
    </ligand>
</feature>
<dbReference type="HAMAP" id="MF_00170">
    <property type="entry name" value="Rib_5P_isom_A"/>
    <property type="match status" value="1"/>
</dbReference>
<dbReference type="EC" id="5.3.1.6" evidence="3"/>
<name>A0A7C3UCN9_9EURY</name>
<feature type="binding site" evidence="3">
    <location>
        <position position="118"/>
    </location>
    <ligand>
        <name>substrate</name>
    </ligand>
</feature>
<dbReference type="NCBIfam" id="NF001924">
    <property type="entry name" value="PRK00702.1"/>
    <property type="match status" value="1"/>
</dbReference>
<dbReference type="EMBL" id="DTPI01000032">
    <property type="protein sequence ID" value="HGE66831.1"/>
    <property type="molecule type" value="Genomic_DNA"/>
</dbReference>
<dbReference type="Pfam" id="PF06026">
    <property type="entry name" value="Rib_5-P_isom_A"/>
    <property type="match status" value="1"/>
</dbReference>
<dbReference type="FunFam" id="3.40.50.1360:FF:000001">
    <property type="entry name" value="Ribose-5-phosphate isomerase A"/>
    <property type="match status" value="1"/>
</dbReference>
<dbReference type="InterPro" id="IPR004788">
    <property type="entry name" value="Ribose5P_isomerase_type_A"/>
</dbReference>
<dbReference type="InterPro" id="IPR020672">
    <property type="entry name" value="Ribose5P_isomerase_typA_subgr"/>
</dbReference>